<dbReference type="RefSeq" id="WP_250429927.1">
    <property type="nucleotide sequence ID" value="NZ_JALPRR010000002.1"/>
</dbReference>
<keyword evidence="1" id="KW-0802">TPR repeat</keyword>
<evidence type="ECO:0000256" key="2">
    <source>
        <dbReference type="SAM" id="SignalP"/>
    </source>
</evidence>
<proteinExistence type="predicted"/>
<evidence type="ECO:0000256" key="1">
    <source>
        <dbReference type="PROSITE-ProRule" id="PRU00339"/>
    </source>
</evidence>
<organism evidence="3 4">
    <name type="scientific">Pontibacter ruber</name>
    <dbReference type="NCBI Taxonomy" id="1343895"/>
    <lineage>
        <taxon>Bacteria</taxon>
        <taxon>Pseudomonadati</taxon>
        <taxon>Bacteroidota</taxon>
        <taxon>Cytophagia</taxon>
        <taxon>Cytophagales</taxon>
        <taxon>Hymenobacteraceae</taxon>
        <taxon>Pontibacter</taxon>
    </lineage>
</organism>
<reference evidence="4" key="1">
    <citation type="journal article" date="2019" name="Int. J. Syst. Evol. Microbiol.">
        <title>The Global Catalogue of Microorganisms (GCM) 10K type strain sequencing project: providing services to taxonomists for standard genome sequencing and annotation.</title>
        <authorList>
            <consortium name="The Broad Institute Genomics Platform"/>
            <consortium name="The Broad Institute Genome Sequencing Center for Infectious Disease"/>
            <person name="Wu L."/>
            <person name="Ma J."/>
        </authorList>
    </citation>
    <scope>NUCLEOTIDE SEQUENCE [LARGE SCALE GENOMIC DNA]</scope>
    <source>
        <strain evidence="4">CGMCC 4.1782</strain>
    </source>
</reference>
<feature type="repeat" description="TPR" evidence="1">
    <location>
        <begin position="100"/>
        <end position="133"/>
    </location>
</feature>
<comment type="caution">
    <text evidence="3">The sequence shown here is derived from an EMBL/GenBank/DDBJ whole genome shotgun (WGS) entry which is preliminary data.</text>
</comment>
<sequence>MKKLFFSAVAFLIATTFTLAQEQQAQPDPKVLPMFGKIQKTEEQQLKDQRFLASCDASFTTRQEASNFFMQRGWEFFNEGQVDTAVYRFNLAWLLNQDNSDTYWAFGLVTAAKGKSAEAIEYYEKALTLQPSNSLLLSDVASAHLTLYTEKNKKKNLKQAKSYLERAIAADAKNAYALYTLSREQYYEKKYDEAWKLLHQAREIDLSHLDYAYLGQLMEKMPDPTGLFKNN</sequence>
<dbReference type="InterPro" id="IPR011990">
    <property type="entry name" value="TPR-like_helical_dom_sf"/>
</dbReference>
<gene>
    <name evidence="3" type="ORF">ACFSKP_00495</name>
</gene>
<dbReference type="EMBL" id="JBHUIM010000001">
    <property type="protein sequence ID" value="MFD2244710.1"/>
    <property type="molecule type" value="Genomic_DNA"/>
</dbReference>
<feature type="signal peptide" evidence="2">
    <location>
        <begin position="1"/>
        <end position="20"/>
    </location>
</feature>
<name>A0ABW5CRT7_9BACT</name>
<accession>A0ABW5CRT7</accession>
<dbReference type="Gene3D" id="1.25.40.10">
    <property type="entry name" value="Tetratricopeptide repeat domain"/>
    <property type="match status" value="1"/>
</dbReference>
<evidence type="ECO:0000313" key="4">
    <source>
        <dbReference type="Proteomes" id="UP001597374"/>
    </source>
</evidence>
<dbReference type="PROSITE" id="PS50005">
    <property type="entry name" value="TPR"/>
    <property type="match status" value="1"/>
</dbReference>
<dbReference type="Proteomes" id="UP001597374">
    <property type="component" value="Unassembled WGS sequence"/>
</dbReference>
<keyword evidence="2" id="KW-0732">Signal</keyword>
<protein>
    <submittedName>
        <fullName evidence="3">Tetratricopeptide repeat protein</fullName>
    </submittedName>
</protein>
<feature type="chain" id="PRO_5045379750" evidence="2">
    <location>
        <begin position="21"/>
        <end position="231"/>
    </location>
</feature>
<dbReference type="SUPFAM" id="SSF48452">
    <property type="entry name" value="TPR-like"/>
    <property type="match status" value="1"/>
</dbReference>
<dbReference type="InterPro" id="IPR019734">
    <property type="entry name" value="TPR_rpt"/>
</dbReference>
<keyword evidence="4" id="KW-1185">Reference proteome</keyword>
<dbReference type="PANTHER" id="PTHR12558:SF13">
    <property type="entry name" value="CELL DIVISION CYCLE PROTEIN 27 HOMOLOG"/>
    <property type="match status" value="1"/>
</dbReference>
<evidence type="ECO:0000313" key="3">
    <source>
        <dbReference type="EMBL" id="MFD2244710.1"/>
    </source>
</evidence>
<dbReference type="Pfam" id="PF13181">
    <property type="entry name" value="TPR_8"/>
    <property type="match status" value="1"/>
</dbReference>
<dbReference type="PROSITE" id="PS50293">
    <property type="entry name" value="TPR_REGION"/>
    <property type="match status" value="1"/>
</dbReference>
<dbReference type="SMART" id="SM00028">
    <property type="entry name" value="TPR"/>
    <property type="match status" value="4"/>
</dbReference>
<dbReference type="PANTHER" id="PTHR12558">
    <property type="entry name" value="CELL DIVISION CYCLE 16,23,27"/>
    <property type="match status" value="1"/>
</dbReference>